<organism evidence="2 3">
    <name type="scientific">Porcincola intestinalis</name>
    <dbReference type="NCBI Taxonomy" id="2606632"/>
    <lineage>
        <taxon>Bacteria</taxon>
        <taxon>Bacillati</taxon>
        <taxon>Bacillota</taxon>
        <taxon>Clostridia</taxon>
        <taxon>Lachnospirales</taxon>
        <taxon>Lachnospiraceae</taxon>
        <taxon>Porcincola</taxon>
    </lineage>
</organism>
<gene>
    <name evidence="2" type="ORF">FYJ35_03465</name>
</gene>
<dbReference type="AlphaFoldDB" id="A0A6L5X405"/>
<evidence type="ECO:0000313" key="3">
    <source>
        <dbReference type="Proteomes" id="UP000481852"/>
    </source>
</evidence>
<dbReference type="InterPro" id="IPR050640">
    <property type="entry name" value="Bact_2-comp_sensor_kinase"/>
</dbReference>
<comment type="caution">
    <text evidence="2">The sequence shown here is derived from an EMBL/GenBank/DDBJ whole genome shotgun (WGS) entry which is preliminary data.</text>
</comment>
<dbReference type="Gene3D" id="3.30.565.10">
    <property type="entry name" value="Histidine kinase-like ATPase, C-terminal domain"/>
    <property type="match status" value="1"/>
</dbReference>
<dbReference type="Pfam" id="PF06580">
    <property type="entry name" value="His_kinase"/>
    <property type="match status" value="1"/>
</dbReference>
<dbReference type="InterPro" id="IPR036890">
    <property type="entry name" value="HATPase_C_sf"/>
</dbReference>
<dbReference type="PANTHER" id="PTHR34220:SF7">
    <property type="entry name" value="SENSOR HISTIDINE KINASE YPDA"/>
    <property type="match status" value="1"/>
</dbReference>
<protein>
    <recommendedName>
        <fullName evidence="1">Signal transduction histidine kinase internal region domain-containing protein</fullName>
    </recommendedName>
</protein>
<dbReference type="RefSeq" id="WP_154523189.1">
    <property type="nucleotide sequence ID" value="NZ_VULZ01000002.1"/>
</dbReference>
<proteinExistence type="predicted"/>
<dbReference type="EMBL" id="VULZ01000002">
    <property type="protein sequence ID" value="MSS14108.1"/>
    <property type="molecule type" value="Genomic_DNA"/>
</dbReference>
<name>A0A6L5X405_9FIRM</name>
<accession>A0A6L5X405</accession>
<reference evidence="2 3" key="1">
    <citation type="submission" date="2019-08" db="EMBL/GenBank/DDBJ databases">
        <title>In-depth cultivation of the pig gut microbiome towards novel bacterial diversity and tailored functional studies.</title>
        <authorList>
            <person name="Wylensek D."/>
            <person name="Hitch T.C.A."/>
            <person name="Clavel T."/>
        </authorList>
    </citation>
    <scope>NUCLEOTIDE SEQUENCE [LARGE SCALE GENOMIC DNA]</scope>
    <source>
        <strain evidence="2 3">Oil+RF-744-WCA-WT-11</strain>
    </source>
</reference>
<dbReference type="PANTHER" id="PTHR34220">
    <property type="entry name" value="SENSOR HISTIDINE KINASE YPDA"/>
    <property type="match status" value="1"/>
</dbReference>
<dbReference type="SUPFAM" id="SSF55874">
    <property type="entry name" value="ATPase domain of HSP90 chaperone/DNA topoisomerase II/histidine kinase"/>
    <property type="match status" value="1"/>
</dbReference>
<dbReference type="GO" id="GO:0000155">
    <property type="term" value="F:phosphorelay sensor kinase activity"/>
    <property type="evidence" value="ECO:0007669"/>
    <property type="project" value="InterPro"/>
</dbReference>
<keyword evidence="3" id="KW-1185">Reference proteome</keyword>
<dbReference type="Proteomes" id="UP000481852">
    <property type="component" value="Unassembled WGS sequence"/>
</dbReference>
<dbReference type="GO" id="GO:0016020">
    <property type="term" value="C:membrane"/>
    <property type="evidence" value="ECO:0007669"/>
    <property type="project" value="InterPro"/>
</dbReference>
<sequence>MAFCVIDDLTDQKRQEERLQEMEAEWKENQMRACFSLAMPHFLCNALGSIQEILLEHPRYASSLIGDLIVHLRGCIQAVRNGSLISFHQELDQIKAYVNIEKMRFGGKLKVCYDIETDGFSVPPLSIQPLVENAICHGIFGRGTAGGMVTIRTREKQGFWMTEIADDGIGFHMDTGKGQAGRPCPCSTTQESVMFRIEKAVHGTVQIESTVGIGTRVTVLIPKEKNV</sequence>
<dbReference type="InterPro" id="IPR010559">
    <property type="entry name" value="Sig_transdc_His_kin_internal"/>
</dbReference>
<feature type="domain" description="Signal transduction histidine kinase internal region" evidence="1">
    <location>
        <begin position="39"/>
        <end position="109"/>
    </location>
</feature>
<evidence type="ECO:0000313" key="2">
    <source>
        <dbReference type="EMBL" id="MSS14108.1"/>
    </source>
</evidence>
<evidence type="ECO:0000259" key="1">
    <source>
        <dbReference type="Pfam" id="PF06580"/>
    </source>
</evidence>